<evidence type="ECO:0000313" key="2">
    <source>
        <dbReference type="EMBL" id="KAE8714901.1"/>
    </source>
</evidence>
<comment type="caution">
    <text evidence="2">The sequence shown here is derived from an EMBL/GenBank/DDBJ whole genome shotgun (WGS) entry which is preliminary data.</text>
</comment>
<reference evidence="2" key="1">
    <citation type="submission" date="2019-09" db="EMBL/GenBank/DDBJ databases">
        <title>Draft genome information of white flower Hibiscus syriacus.</title>
        <authorList>
            <person name="Kim Y.-M."/>
        </authorList>
    </citation>
    <scope>NUCLEOTIDE SEQUENCE [LARGE SCALE GENOMIC DNA]</scope>
    <source>
        <strain evidence="2">YM2019G1</strain>
    </source>
</reference>
<sequence>MLPQANPGFNNTTPRTGWLTERADARVQTIRQGFLSKHSSSLRGDWKRRFFVLDSRGMLYYYRRAANHLKILRASCSMLPALGKTCLAVSFPVSKIALRVDLDYWVDGFLVLIIMSESAILQDAKKGLFTDFPPVLQLQLKRFEYDFMRDTSSTRASIISAECTFQIRLDHFLFTDSPCSLTYDGRIGHFYSAGERSEPLTGGCRIEGYVRAKKVPGNLIISARSGANSFDATGMNMSHVIHHLSFSKTVSPLIKYHETKHREIDHQIRELHLHQANRVDNPTVFNVLVDVGRAERSKITTGEGLLHLIEEYRTCWRFSQGSVQTVLSIKKNLRIGRLCGSFDDQIKEFESGAIPHPSSFRFSLFYIHVERDTNCFMYSARQRRALKLKEFIKSGCSYSIVQVDVKNEGIDSFKPDIFGDTIIIERRITDYQLQCFERLSRYPVLVVNVYAPWCIWSTRLLPQTNPGFNNTTLRAGWLTERADARIGFWKNESTVKFLGCCMISKLANADCFEGLNLMMKTKEDMEIVLEERYGGEEVARDDDLAEQIDKDIYFDLMDHDKVNVFKNKKNMLFFKFNKDLTPCLSVSSSLEVGTLREEEIEVRDRR</sequence>
<dbReference type="InterPro" id="IPR001849">
    <property type="entry name" value="PH_domain"/>
</dbReference>
<feature type="domain" description="PH" evidence="1">
    <location>
        <begin position="28"/>
        <end position="63"/>
    </location>
</feature>
<dbReference type="EMBL" id="VEPZ02000867">
    <property type="protein sequence ID" value="KAE8714901.1"/>
    <property type="molecule type" value="Genomic_DNA"/>
</dbReference>
<dbReference type="PANTHER" id="PTHR10984">
    <property type="entry name" value="ENDOPLASMIC RETICULUM-GOLGI INTERMEDIATE COMPARTMENT PROTEIN"/>
    <property type="match status" value="1"/>
</dbReference>
<dbReference type="Proteomes" id="UP000436088">
    <property type="component" value="Unassembled WGS sequence"/>
</dbReference>
<dbReference type="InterPro" id="IPR045888">
    <property type="entry name" value="Erv"/>
</dbReference>
<dbReference type="PANTHER" id="PTHR10984:SF37">
    <property type="entry name" value="PROTEIN DISULFIDE-ISOMERASE 5-3"/>
    <property type="match status" value="1"/>
</dbReference>
<dbReference type="PROSITE" id="PS50003">
    <property type="entry name" value="PH_DOMAIN"/>
    <property type="match status" value="1"/>
</dbReference>
<dbReference type="InterPro" id="IPR012936">
    <property type="entry name" value="Erv_C"/>
</dbReference>
<accession>A0A6A3BGA7</accession>
<dbReference type="Pfam" id="PF07970">
    <property type="entry name" value="COPIIcoated_ERV"/>
    <property type="match status" value="1"/>
</dbReference>
<gene>
    <name evidence="2" type="ORF">F3Y22_tig00110187pilonHSYRG00224</name>
</gene>
<dbReference type="InterPro" id="IPR011993">
    <property type="entry name" value="PH-like_dom_sf"/>
</dbReference>
<dbReference type="GO" id="GO:0030134">
    <property type="term" value="C:COPII-coated ER to Golgi transport vesicle"/>
    <property type="evidence" value="ECO:0007669"/>
    <property type="project" value="TreeGrafter"/>
</dbReference>
<dbReference type="SUPFAM" id="SSF50729">
    <property type="entry name" value="PH domain-like"/>
    <property type="match status" value="1"/>
</dbReference>
<proteinExistence type="predicted"/>
<evidence type="ECO:0000313" key="3">
    <source>
        <dbReference type="Proteomes" id="UP000436088"/>
    </source>
</evidence>
<organism evidence="2 3">
    <name type="scientific">Hibiscus syriacus</name>
    <name type="common">Rose of Sharon</name>
    <dbReference type="NCBI Taxonomy" id="106335"/>
    <lineage>
        <taxon>Eukaryota</taxon>
        <taxon>Viridiplantae</taxon>
        <taxon>Streptophyta</taxon>
        <taxon>Embryophyta</taxon>
        <taxon>Tracheophyta</taxon>
        <taxon>Spermatophyta</taxon>
        <taxon>Magnoliopsida</taxon>
        <taxon>eudicotyledons</taxon>
        <taxon>Gunneridae</taxon>
        <taxon>Pentapetalae</taxon>
        <taxon>rosids</taxon>
        <taxon>malvids</taxon>
        <taxon>Malvales</taxon>
        <taxon>Malvaceae</taxon>
        <taxon>Malvoideae</taxon>
        <taxon>Hibiscus</taxon>
    </lineage>
</organism>
<name>A0A6A3BGA7_HIBSY</name>
<dbReference type="GO" id="GO:0005783">
    <property type="term" value="C:endoplasmic reticulum"/>
    <property type="evidence" value="ECO:0007669"/>
    <property type="project" value="TreeGrafter"/>
</dbReference>
<protein>
    <recommendedName>
        <fullName evidence="1">PH domain-containing protein</fullName>
    </recommendedName>
</protein>
<dbReference type="AlphaFoldDB" id="A0A6A3BGA7"/>
<evidence type="ECO:0000259" key="1">
    <source>
        <dbReference type="PROSITE" id="PS50003"/>
    </source>
</evidence>
<keyword evidence="3" id="KW-1185">Reference proteome</keyword>
<dbReference type="Gene3D" id="2.30.29.30">
    <property type="entry name" value="Pleckstrin-homology domain (PH domain)/Phosphotyrosine-binding domain (PTB)"/>
    <property type="match status" value="1"/>
</dbReference>